<dbReference type="Proteomes" id="UP001489719">
    <property type="component" value="Unassembled WGS sequence"/>
</dbReference>
<proteinExistence type="predicted"/>
<comment type="caution">
    <text evidence="1">The sequence shown here is derived from an EMBL/GenBank/DDBJ whole genome shotgun (WGS) entry which is preliminary data.</text>
</comment>
<accession>A0ACC3TXU2</accession>
<reference evidence="2" key="1">
    <citation type="journal article" date="2024" name="Front. Bioeng. Biotechnol.">
        <title>Genome-scale model development and genomic sequencing of the oleaginous clade Lipomyces.</title>
        <authorList>
            <person name="Czajka J.J."/>
            <person name="Han Y."/>
            <person name="Kim J."/>
            <person name="Mondo S.J."/>
            <person name="Hofstad B.A."/>
            <person name="Robles A."/>
            <person name="Haridas S."/>
            <person name="Riley R."/>
            <person name="LaButti K."/>
            <person name="Pangilinan J."/>
            <person name="Andreopoulos W."/>
            <person name="Lipzen A."/>
            <person name="Yan J."/>
            <person name="Wang M."/>
            <person name="Ng V."/>
            <person name="Grigoriev I.V."/>
            <person name="Spatafora J.W."/>
            <person name="Magnuson J.K."/>
            <person name="Baker S.E."/>
            <person name="Pomraning K.R."/>
        </authorList>
    </citation>
    <scope>NUCLEOTIDE SEQUENCE [LARGE SCALE GENOMIC DNA]</scope>
    <source>
        <strain evidence="2">CBS 10300</strain>
    </source>
</reference>
<gene>
    <name evidence="1" type="ORF">V1517DRAFT_149358</name>
</gene>
<evidence type="ECO:0000313" key="1">
    <source>
        <dbReference type="EMBL" id="KAK9325819.1"/>
    </source>
</evidence>
<evidence type="ECO:0000313" key="2">
    <source>
        <dbReference type="Proteomes" id="UP001489719"/>
    </source>
</evidence>
<sequence>MSIILSTGNVSHARKSGTQDLVSDLKQRILLWCDEEQHTRSALSLAGDVKLEIPPNPREPLLCVEESPDKKAQVEITVKLFFPPSSTVSARAKIIERALTQFKATAPEHVRISQLVLSFPEITFSDDDDDGGEDLDDDESSTLGSSISEQDLLDIWTVAVQTADWYDVQSVGVSEFSTARLEALIKFSKRKGLALPSINQINIRDCCVLPPSLTTLAKENKVKLLAHNDAFNILPEESVRETVALLTGDDLTVAKNKWSWEWLLKITGVVANRGIVCGLGWMVEFVNIGDDI</sequence>
<name>A0ACC3TXU2_9ASCO</name>
<dbReference type="EMBL" id="MU970038">
    <property type="protein sequence ID" value="KAK9325819.1"/>
    <property type="molecule type" value="Genomic_DNA"/>
</dbReference>
<protein>
    <submittedName>
        <fullName evidence="1">Uncharacterized protein</fullName>
    </submittedName>
</protein>
<keyword evidence="2" id="KW-1185">Reference proteome</keyword>
<organism evidence="1 2">
    <name type="scientific">Lipomyces orientalis</name>
    <dbReference type="NCBI Taxonomy" id="1233043"/>
    <lineage>
        <taxon>Eukaryota</taxon>
        <taxon>Fungi</taxon>
        <taxon>Dikarya</taxon>
        <taxon>Ascomycota</taxon>
        <taxon>Saccharomycotina</taxon>
        <taxon>Lipomycetes</taxon>
        <taxon>Lipomycetales</taxon>
        <taxon>Lipomycetaceae</taxon>
        <taxon>Lipomyces</taxon>
    </lineage>
</organism>